<comment type="caution">
    <text evidence="1">The sequence shown here is derived from an EMBL/GenBank/DDBJ whole genome shotgun (WGS) entry which is preliminary data.</text>
</comment>
<proteinExistence type="predicted"/>
<evidence type="ECO:0000313" key="2">
    <source>
        <dbReference type="Proteomes" id="UP000750502"/>
    </source>
</evidence>
<keyword evidence="2" id="KW-1185">Reference proteome</keyword>
<sequence length="133" mass="14698">MYTCTSRPITRAARGPQPTFPKVEVNNWGGGSSWCFLALLLVRYLDLVFSASASASALHLHLHQRPPSHFSPVSSSFPRNSRHPGSFFSSSRLSVPDLTDCTNLQHLHEVGARSSSRSNPLYSRFCLASNHTK</sequence>
<reference evidence="1" key="2">
    <citation type="submission" date="2020-10" db="EMBL/GenBank/DDBJ databases">
        <authorList>
            <person name="Peck L.D."/>
            <person name="Nowell R.W."/>
            <person name="Flood J."/>
            <person name="Ryan M.J."/>
            <person name="Barraclough T.G."/>
        </authorList>
    </citation>
    <scope>NUCLEOTIDE SEQUENCE</scope>
    <source>
        <strain evidence="1">IMI 127659i</strain>
    </source>
</reference>
<name>A0A9P7L8Y7_9HYPO</name>
<dbReference type="Proteomes" id="UP000750502">
    <property type="component" value="Unassembled WGS sequence"/>
</dbReference>
<dbReference type="AlphaFoldDB" id="A0A9P7L8Y7"/>
<reference evidence="1" key="1">
    <citation type="journal article" date="2020" name="bioRxiv">
        <title>Historical genomics reveals the evolutionary mechanisms behind multiple outbreaks of the host-specific coffee wilt pathogen Fusarium xylarioides.</title>
        <authorList>
            <person name="Peck D."/>
            <person name="Nowell R.W."/>
            <person name="Flood J."/>
            <person name="Ryan M.J."/>
            <person name="Barraclough T.G."/>
        </authorList>
    </citation>
    <scope>NUCLEOTIDE SEQUENCE</scope>
    <source>
        <strain evidence="1">IMI 127659i</strain>
    </source>
</reference>
<evidence type="ECO:0000313" key="1">
    <source>
        <dbReference type="EMBL" id="KAG5769593.1"/>
    </source>
</evidence>
<dbReference type="EMBL" id="JADFTT010000074">
    <property type="protein sequence ID" value="KAG5769593.1"/>
    <property type="molecule type" value="Genomic_DNA"/>
</dbReference>
<gene>
    <name evidence="1" type="ORF">H9Q72_003179</name>
</gene>
<accession>A0A9P7L8Y7</accession>
<organism evidence="1 2">
    <name type="scientific">Fusarium xylarioides</name>
    <dbReference type="NCBI Taxonomy" id="221167"/>
    <lineage>
        <taxon>Eukaryota</taxon>
        <taxon>Fungi</taxon>
        <taxon>Dikarya</taxon>
        <taxon>Ascomycota</taxon>
        <taxon>Pezizomycotina</taxon>
        <taxon>Sordariomycetes</taxon>
        <taxon>Hypocreomycetidae</taxon>
        <taxon>Hypocreales</taxon>
        <taxon>Nectriaceae</taxon>
        <taxon>Fusarium</taxon>
        <taxon>Fusarium fujikuroi species complex</taxon>
    </lineage>
</organism>
<protein>
    <submittedName>
        <fullName evidence="1">Uncharacterized protein</fullName>
    </submittedName>
</protein>